<dbReference type="RefSeq" id="WP_219433904.1">
    <property type="nucleotide sequence ID" value="NZ_JAHXCP010000023.1"/>
</dbReference>
<evidence type="ECO:0000313" key="3">
    <source>
        <dbReference type="Proteomes" id="UP000812077"/>
    </source>
</evidence>
<organism evidence="2 3">
    <name type="scientific">Prevotella melaninogenica</name>
    <dbReference type="NCBI Taxonomy" id="28132"/>
    <lineage>
        <taxon>Bacteria</taxon>
        <taxon>Pseudomonadati</taxon>
        <taxon>Bacteroidota</taxon>
        <taxon>Bacteroidia</taxon>
        <taxon>Bacteroidales</taxon>
        <taxon>Prevotellaceae</taxon>
        <taxon>Prevotella</taxon>
    </lineage>
</organism>
<accession>A0ABS6Y7H3</accession>
<protein>
    <submittedName>
        <fullName evidence="2">Uncharacterized protein</fullName>
    </submittedName>
</protein>
<name>A0ABS6Y7H3_9BACT</name>
<keyword evidence="3" id="KW-1185">Reference proteome</keyword>
<evidence type="ECO:0000256" key="1">
    <source>
        <dbReference type="SAM" id="MobiDB-lite"/>
    </source>
</evidence>
<sequence length="238" mass="27322">MAAQNFNFNRDSLRSRLSSIKPGQTWFDVDTSLDDKQKKVLLNSFIDKLKGIKRSEISPSEKNYYNPQSDEMNMKSPSDLQNQIGEILHQLVHHLRKENIMKINSLEDYYKEDLIAEIAAADYSSKESLSKFIDERLSSRLEYYRSKTTSNAYIDSVLKEASKSSLKLSSFLNNGIEQEIDDISSKEDELDLQTTTPGNIDADGDGIVDSQENYHAEKKQGAREKDHVSHTIHYRSFR</sequence>
<feature type="compositionally biased region" description="Basic and acidic residues" evidence="1">
    <location>
        <begin position="214"/>
        <end position="229"/>
    </location>
</feature>
<dbReference type="EMBL" id="JAHXCP010000023">
    <property type="protein sequence ID" value="MBW4755445.1"/>
    <property type="molecule type" value="Genomic_DNA"/>
</dbReference>
<feature type="region of interest" description="Disordered" evidence="1">
    <location>
        <begin position="214"/>
        <end position="238"/>
    </location>
</feature>
<proteinExistence type="predicted"/>
<comment type="caution">
    <text evidence="2">The sequence shown here is derived from an EMBL/GenBank/DDBJ whole genome shotgun (WGS) entry which is preliminary data.</text>
</comment>
<gene>
    <name evidence="2" type="ORF">KZO77_10485</name>
</gene>
<evidence type="ECO:0000313" key="2">
    <source>
        <dbReference type="EMBL" id="MBW4755445.1"/>
    </source>
</evidence>
<dbReference type="Proteomes" id="UP000812077">
    <property type="component" value="Unassembled WGS sequence"/>
</dbReference>
<reference evidence="2 3" key="1">
    <citation type="submission" date="2021-07" db="EMBL/GenBank/DDBJ databases">
        <title>Genomic diversity and antimicrobial resistance of Prevotella spp. isolated from chronic lung disease airways.</title>
        <authorList>
            <person name="Webb K.A."/>
            <person name="Olagoke O.S."/>
            <person name="Baird T."/>
            <person name="Neill J."/>
            <person name="Pham A."/>
            <person name="Wells T.J."/>
            <person name="Ramsay K.A."/>
            <person name="Bell S.C."/>
            <person name="Sarovich D.S."/>
            <person name="Price E.P."/>
        </authorList>
    </citation>
    <scope>NUCLEOTIDE SEQUENCE [LARGE SCALE GENOMIC DNA]</scope>
    <source>
        <strain evidence="2 3">SCHI0027.S.6</strain>
    </source>
</reference>